<dbReference type="GO" id="GO:0016324">
    <property type="term" value="C:apical plasma membrane"/>
    <property type="evidence" value="ECO:0007669"/>
    <property type="project" value="TreeGrafter"/>
</dbReference>
<dbReference type="EnsemblMetazoa" id="SMAR009380-RA">
    <property type="protein sequence ID" value="SMAR009380-PA"/>
    <property type="gene ID" value="SMAR009380"/>
</dbReference>
<dbReference type="PROSITE" id="PS00216">
    <property type="entry name" value="SUGAR_TRANSPORT_1"/>
    <property type="match status" value="2"/>
</dbReference>
<dbReference type="Proteomes" id="UP000014500">
    <property type="component" value="Unassembled WGS sequence"/>
</dbReference>
<sequence>PESYSAISSFHFISLDVPINHYITKCLIINGKIIHSSYTMADSERLVLREKIGNGKYTDSEIERTPPPTSSFVYILTIFSALGGFLFGYDTGVVSGSMLLIRKYFQLDNLWHELIVSATIAAAWVFSLVAGKTSDSFGRKTTILIASFMFTVGAVLMGAAMDKYVLLVGRIVAGVGIGMISSTVPMYIAEASPYYSRGRLVTFHILMVAGGQVIGTMLAGIFSNDHVTGWRYMLGLSGIPAIIQFIGFLGMPESPRWLMSKGKADQAFAVLQSIRKGHTIAEINTEMNAIRETCRQEITAKSKNNASTSVLLTIFQTPTVRRALFLGCGLQLFQQLSGINTVMYYSAPIMKMAGVTDDSEAIWLAAAISGINFFCTFIGLCLVEKIGRRLLILFSLTGVIFSLLLMAVGFQVSDITSPKVTYWEKEPTSHLLCNSFSNCASCVDDGHCGFCYTSSSTGVGANGSCVPLNVDNRLPNYGRCLANTTNAVWVNDWCPSSYIWIILLALCLYLFFFAPGMGPMPWTINSEIFPLWARSTAYSITTSINWATNLAVSMTFLTLTEVLTKQGTYTV</sequence>
<feature type="domain" description="Major facilitator superfamily (MFS) profile" evidence="9">
    <location>
        <begin position="76"/>
        <end position="571"/>
    </location>
</feature>
<evidence type="ECO:0000256" key="6">
    <source>
        <dbReference type="ARBA" id="ARBA00023136"/>
    </source>
</evidence>
<feature type="transmembrane region" description="Helical" evidence="8">
    <location>
        <begin position="229"/>
        <end position="251"/>
    </location>
</feature>
<keyword evidence="5 8" id="KW-1133">Transmembrane helix</keyword>
<dbReference type="HOGENOM" id="CLU_001265_30_5_1"/>
<dbReference type="InterPro" id="IPR050814">
    <property type="entry name" value="Myo-inositol_Transporter"/>
</dbReference>
<reference evidence="11" key="1">
    <citation type="submission" date="2011-05" db="EMBL/GenBank/DDBJ databases">
        <authorList>
            <person name="Richards S.R."/>
            <person name="Qu J."/>
            <person name="Jiang H."/>
            <person name="Jhangiani S.N."/>
            <person name="Agravi P."/>
            <person name="Goodspeed R."/>
            <person name="Gross S."/>
            <person name="Mandapat C."/>
            <person name="Jackson L."/>
            <person name="Mathew T."/>
            <person name="Pu L."/>
            <person name="Thornton R."/>
            <person name="Saada N."/>
            <person name="Wilczek-Boney K.B."/>
            <person name="Lee S."/>
            <person name="Kovar C."/>
            <person name="Wu Y."/>
            <person name="Scherer S.E."/>
            <person name="Worley K.C."/>
            <person name="Muzny D.M."/>
            <person name="Gibbs R."/>
        </authorList>
    </citation>
    <scope>NUCLEOTIDE SEQUENCE</scope>
    <source>
        <strain evidence="11">Brora</strain>
    </source>
</reference>
<dbReference type="STRING" id="126957.T1J6V2"/>
<dbReference type="SUPFAM" id="SSF103473">
    <property type="entry name" value="MFS general substrate transporter"/>
    <property type="match status" value="1"/>
</dbReference>
<evidence type="ECO:0000256" key="4">
    <source>
        <dbReference type="ARBA" id="ARBA00022692"/>
    </source>
</evidence>
<dbReference type="PROSITE" id="PS00217">
    <property type="entry name" value="SUGAR_TRANSPORT_2"/>
    <property type="match status" value="1"/>
</dbReference>
<feature type="transmembrane region" description="Helical" evidence="8">
    <location>
        <begin position="497"/>
        <end position="514"/>
    </location>
</feature>
<dbReference type="PANTHER" id="PTHR48020:SF12">
    <property type="entry name" value="PROTON MYO-INOSITOL COTRANSPORTER"/>
    <property type="match status" value="1"/>
</dbReference>
<dbReference type="NCBIfam" id="TIGR00879">
    <property type="entry name" value="SP"/>
    <property type="match status" value="1"/>
</dbReference>
<feature type="transmembrane region" description="Helical" evidence="8">
    <location>
        <begin position="200"/>
        <end position="223"/>
    </location>
</feature>
<comment type="subcellular location">
    <subcellularLocation>
        <location evidence="1">Membrane</location>
        <topology evidence="1">Multi-pass membrane protein</topology>
    </subcellularLocation>
</comment>
<evidence type="ECO:0000256" key="8">
    <source>
        <dbReference type="SAM" id="Phobius"/>
    </source>
</evidence>
<evidence type="ECO:0000256" key="2">
    <source>
        <dbReference type="ARBA" id="ARBA00010992"/>
    </source>
</evidence>
<keyword evidence="4 8" id="KW-0812">Transmembrane</keyword>
<dbReference type="InterPro" id="IPR005828">
    <property type="entry name" value="MFS_sugar_transport-like"/>
</dbReference>
<evidence type="ECO:0000256" key="7">
    <source>
        <dbReference type="RuleBase" id="RU003346"/>
    </source>
</evidence>
<accession>T1J6V2</accession>
<reference evidence="10" key="2">
    <citation type="submission" date="2015-02" db="UniProtKB">
        <authorList>
            <consortium name="EnsemblMetazoa"/>
        </authorList>
    </citation>
    <scope>IDENTIFICATION</scope>
</reference>
<feature type="transmembrane region" description="Helical" evidence="8">
    <location>
        <begin position="109"/>
        <end position="130"/>
    </location>
</feature>
<dbReference type="InterPro" id="IPR005829">
    <property type="entry name" value="Sugar_transporter_CS"/>
</dbReference>
<dbReference type="eggNOG" id="KOG0254">
    <property type="taxonomic scope" value="Eukaryota"/>
</dbReference>
<evidence type="ECO:0000313" key="10">
    <source>
        <dbReference type="EnsemblMetazoa" id="SMAR009380-PA"/>
    </source>
</evidence>
<dbReference type="InterPro" id="IPR020846">
    <property type="entry name" value="MFS_dom"/>
</dbReference>
<keyword evidence="3 7" id="KW-0813">Transport</keyword>
<dbReference type="Gene3D" id="1.20.1250.20">
    <property type="entry name" value="MFS general substrate transporter like domains"/>
    <property type="match status" value="2"/>
</dbReference>
<evidence type="ECO:0000256" key="3">
    <source>
        <dbReference type="ARBA" id="ARBA00022448"/>
    </source>
</evidence>
<protein>
    <recommendedName>
        <fullName evidence="9">Major facilitator superfamily (MFS) profile domain-containing protein</fullName>
    </recommendedName>
</protein>
<feature type="transmembrane region" description="Helical" evidence="8">
    <location>
        <begin position="142"/>
        <end position="161"/>
    </location>
</feature>
<dbReference type="OMA" id="TNAIQYF"/>
<evidence type="ECO:0000259" key="9">
    <source>
        <dbReference type="PROSITE" id="PS50850"/>
    </source>
</evidence>
<feature type="transmembrane region" description="Helical" evidence="8">
    <location>
        <begin position="167"/>
        <end position="188"/>
    </location>
</feature>
<feature type="transmembrane region" description="Helical" evidence="8">
    <location>
        <begin position="72"/>
        <end position="89"/>
    </location>
</feature>
<feature type="transmembrane region" description="Helical" evidence="8">
    <location>
        <begin position="390"/>
        <end position="412"/>
    </location>
</feature>
<keyword evidence="11" id="KW-1185">Reference proteome</keyword>
<comment type="similarity">
    <text evidence="2 7">Belongs to the major facilitator superfamily. Sugar transporter (TC 2.A.1.1) family.</text>
</comment>
<dbReference type="PhylomeDB" id="T1J6V2"/>
<proteinExistence type="inferred from homology"/>
<dbReference type="InterPro" id="IPR003663">
    <property type="entry name" value="Sugar/inositol_transpt"/>
</dbReference>
<dbReference type="PANTHER" id="PTHR48020">
    <property type="entry name" value="PROTON MYO-INOSITOL COTRANSPORTER"/>
    <property type="match status" value="1"/>
</dbReference>
<dbReference type="InterPro" id="IPR036259">
    <property type="entry name" value="MFS_trans_sf"/>
</dbReference>
<dbReference type="GO" id="GO:0005366">
    <property type="term" value="F:myo-inositol:proton symporter activity"/>
    <property type="evidence" value="ECO:0007669"/>
    <property type="project" value="TreeGrafter"/>
</dbReference>
<keyword evidence="6 8" id="KW-0472">Membrane</keyword>
<feature type="transmembrane region" description="Helical" evidence="8">
    <location>
        <begin position="361"/>
        <end position="383"/>
    </location>
</feature>
<name>T1J6V2_STRMM</name>
<evidence type="ECO:0000313" key="11">
    <source>
        <dbReference type="Proteomes" id="UP000014500"/>
    </source>
</evidence>
<dbReference type="EMBL" id="JH431890">
    <property type="status" value="NOT_ANNOTATED_CDS"/>
    <property type="molecule type" value="Genomic_DNA"/>
</dbReference>
<dbReference type="PRINTS" id="PR00171">
    <property type="entry name" value="SUGRTRNSPORT"/>
</dbReference>
<evidence type="ECO:0000256" key="5">
    <source>
        <dbReference type="ARBA" id="ARBA00022989"/>
    </source>
</evidence>
<evidence type="ECO:0000256" key="1">
    <source>
        <dbReference type="ARBA" id="ARBA00004141"/>
    </source>
</evidence>
<dbReference type="PROSITE" id="PS50850">
    <property type="entry name" value="MFS"/>
    <property type="match status" value="1"/>
</dbReference>
<feature type="transmembrane region" description="Helical" evidence="8">
    <location>
        <begin position="323"/>
        <end position="346"/>
    </location>
</feature>
<dbReference type="AlphaFoldDB" id="T1J6V2"/>
<organism evidence="10 11">
    <name type="scientific">Strigamia maritima</name>
    <name type="common">European centipede</name>
    <name type="synonym">Geophilus maritimus</name>
    <dbReference type="NCBI Taxonomy" id="126957"/>
    <lineage>
        <taxon>Eukaryota</taxon>
        <taxon>Metazoa</taxon>
        <taxon>Ecdysozoa</taxon>
        <taxon>Arthropoda</taxon>
        <taxon>Myriapoda</taxon>
        <taxon>Chilopoda</taxon>
        <taxon>Pleurostigmophora</taxon>
        <taxon>Geophilomorpha</taxon>
        <taxon>Linotaeniidae</taxon>
        <taxon>Strigamia</taxon>
    </lineage>
</organism>
<dbReference type="Pfam" id="PF00083">
    <property type="entry name" value="Sugar_tr"/>
    <property type="match status" value="2"/>
</dbReference>